<evidence type="ECO:0000313" key="3">
    <source>
        <dbReference type="Proteomes" id="UP000237056"/>
    </source>
</evidence>
<keyword evidence="3" id="KW-1185">Reference proteome</keyword>
<accession>A0A2S4N766</accession>
<dbReference type="GO" id="GO:0051301">
    <property type="term" value="P:cell division"/>
    <property type="evidence" value="ECO:0007669"/>
    <property type="project" value="UniProtKB-KW"/>
</dbReference>
<comment type="caution">
    <text evidence="2">The sequence shown here is derived from an EMBL/GenBank/DDBJ whole genome shotgun (WGS) entry which is preliminary data.</text>
</comment>
<organism evidence="2 3">
    <name type="scientific">Flavobacterium croceum DSM 17960</name>
    <dbReference type="NCBI Taxonomy" id="1121886"/>
    <lineage>
        <taxon>Bacteria</taxon>
        <taxon>Pseudomonadati</taxon>
        <taxon>Bacteroidota</taxon>
        <taxon>Flavobacteriia</taxon>
        <taxon>Flavobacteriales</taxon>
        <taxon>Flavobacteriaceae</taxon>
        <taxon>Flavobacterium</taxon>
    </lineage>
</organism>
<dbReference type="EMBL" id="PQNY01000010">
    <property type="protein sequence ID" value="POS01517.1"/>
    <property type="molecule type" value="Genomic_DNA"/>
</dbReference>
<dbReference type="AlphaFoldDB" id="A0A2S4N766"/>
<keyword evidence="2" id="KW-0132">Cell division</keyword>
<keyword evidence="1" id="KW-0472">Membrane</keyword>
<proteinExistence type="predicted"/>
<dbReference type="OrthoDB" id="1466667at2"/>
<feature type="transmembrane region" description="Helical" evidence="1">
    <location>
        <begin position="6"/>
        <end position="25"/>
    </location>
</feature>
<evidence type="ECO:0000256" key="1">
    <source>
        <dbReference type="SAM" id="Phobius"/>
    </source>
</evidence>
<evidence type="ECO:0000313" key="2">
    <source>
        <dbReference type="EMBL" id="POS01517.1"/>
    </source>
</evidence>
<gene>
    <name evidence="2" type="ORF">Q361_110103</name>
</gene>
<keyword evidence="2" id="KW-0131">Cell cycle</keyword>
<keyword evidence="1" id="KW-1133">Transmembrane helix</keyword>
<sequence length="240" mass="27811">MKKINWNTIRIIVMFLIIIGLYLFAYQKNNNRNIKAVEIDFMGATHNFIKTETVNKLLIENLNTMKSITKDALDLNKLEETVAKHPMIAKSDVYVTVDGVLRANVYQKTPVARVFSEESSFYIDSTGSKMPLSQNYTARVPLLYGKIKKEYAKPITKVLNCIEKDQFLKQNIIGVVVNPNQSLILKNRNFDYEIVFGGPIYIEKKFKNYKAFFQKAVEDSVLYHYKKVDLRFLKQVVCTK</sequence>
<dbReference type="Proteomes" id="UP000237056">
    <property type="component" value="Unassembled WGS sequence"/>
</dbReference>
<keyword evidence="1" id="KW-0812">Transmembrane</keyword>
<name>A0A2S4N766_9FLAO</name>
<protein>
    <submittedName>
        <fullName evidence="2">Cell division protein FtsQ</fullName>
    </submittedName>
</protein>
<reference evidence="2 3" key="1">
    <citation type="submission" date="2018-01" db="EMBL/GenBank/DDBJ databases">
        <title>Genomic Encyclopedia of Type Strains, Phase I: the one thousand microbial genomes (KMG-I) project.</title>
        <authorList>
            <person name="Goeker M."/>
        </authorList>
    </citation>
    <scope>NUCLEOTIDE SEQUENCE [LARGE SCALE GENOMIC DNA]</scope>
    <source>
        <strain evidence="2 3">DSM 17960</strain>
    </source>
</reference>
<dbReference type="RefSeq" id="WP_103726362.1">
    <property type="nucleotide sequence ID" value="NZ_PQNY01000010.1"/>
</dbReference>